<accession>A0A951J5R8</accession>
<name>A0A951J5R8_9BACT</name>
<reference evidence="2 3" key="1">
    <citation type="journal article" date="2020" name="Syst. Appl. Microbiol.">
        <title>Arthrospiribacter ruber gen. nov., sp. nov., a novel bacterium isolated from Arthrospira cultures.</title>
        <authorList>
            <person name="Waleron M."/>
            <person name="Misztak A."/>
            <person name="Waleron M.M."/>
            <person name="Furmaniak M."/>
            <person name="Mrozik A."/>
            <person name="Waleron K."/>
        </authorList>
    </citation>
    <scope>NUCLEOTIDE SEQUENCE [LARGE SCALE GENOMIC DNA]</scope>
    <source>
        <strain evidence="2 3">DPMB0001</strain>
    </source>
</reference>
<comment type="caution">
    <text evidence="2">The sequence shown here is derived from an EMBL/GenBank/DDBJ whole genome shotgun (WGS) entry which is preliminary data.</text>
</comment>
<dbReference type="Proteomes" id="UP000727490">
    <property type="component" value="Unassembled WGS sequence"/>
</dbReference>
<sequence length="222" mass="26252">MKSYLFIPAMFLIALMLSSCYTPKSVVNNSELRQKGDVMNFILLYVDSSDEIFEWNEEYYNRLLKGKFNNLERSQFRQVFHDKFRRKFNPTFVHNYADYFSTHKEYSFEEFNQQLSKQNIDHILLVSQKSSKSEVMPLVVGDWVLPATSNRNHYQVYLLERDNPNPIWISYGYGLLEGGWYMRPKKISKYLAKTIRRAMEQDELLFAGNRTGRASTQTASNK</sequence>
<evidence type="ECO:0000256" key="1">
    <source>
        <dbReference type="SAM" id="SignalP"/>
    </source>
</evidence>
<feature type="chain" id="PRO_5037118807" evidence="1">
    <location>
        <begin position="25"/>
        <end position="222"/>
    </location>
</feature>
<dbReference type="AlphaFoldDB" id="A0A951J5R8"/>
<dbReference type="RefSeq" id="WP_219293591.1">
    <property type="nucleotide sequence ID" value="NZ_RPHB01000011.1"/>
</dbReference>
<dbReference type="PROSITE" id="PS51257">
    <property type="entry name" value="PROKAR_LIPOPROTEIN"/>
    <property type="match status" value="1"/>
</dbReference>
<dbReference type="EMBL" id="RPHB01000011">
    <property type="protein sequence ID" value="MBW3470043.1"/>
    <property type="molecule type" value="Genomic_DNA"/>
</dbReference>
<protein>
    <submittedName>
        <fullName evidence="2">Uncharacterized protein</fullName>
    </submittedName>
</protein>
<organism evidence="2 3">
    <name type="scientific">Arthrospiribacter ruber</name>
    <dbReference type="NCBI Taxonomy" id="2487934"/>
    <lineage>
        <taxon>Bacteria</taxon>
        <taxon>Pseudomonadati</taxon>
        <taxon>Bacteroidota</taxon>
        <taxon>Cytophagia</taxon>
        <taxon>Cytophagales</taxon>
        <taxon>Cyclobacteriaceae</taxon>
        <taxon>Arthrospiribacter</taxon>
    </lineage>
</organism>
<evidence type="ECO:0000313" key="2">
    <source>
        <dbReference type="EMBL" id="MBW3470043.1"/>
    </source>
</evidence>
<keyword evidence="3" id="KW-1185">Reference proteome</keyword>
<feature type="signal peptide" evidence="1">
    <location>
        <begin position="1"/>
        <end position="24"/>
    </location>
</feature>
<evidence type="ECO:0000313" key="3">
    <source>
        <dbReference type="Proteomes" id="UP000727490"/>
    </source>
</evidence>
<keyword evidence="1" id="KW-0732">Signal</keyword>
<proteinExistence type="predicted"/>
<gene>
    <name evidence="2" type="ORF">EGN73_19810</name>
</gene>